<comment type="caution">
    <text evidence="12">The sequence shown here is derived from an EMBL/GenBank/DDBJ whole genome shotgun (WGS) entry which is preliminary data.</text>
</comment>
<dbReference type="Gene3D" id="3.30.420.10">
    <property type="entry name" value="Ribonuclease H-like superfamily/Ribonuclease H"/>
    <property type="match status" value="1"/>
</dbReference>
<organism evidence="12 13">
    <name type="scientific">Metabacillus idriensis</name>
    <dbReference type="NCBI Taxonomy" id="324768"/>
    <lineage>
        <taxon>Bacteria</taxon>
        <taxon>Bacillati</taxon>
        <taxon>Bacillota</taxon>
        <taxon>Bacilli</taxon>
        <taxon>Bacillales</taxon>
        <taxon>Bacillaceae</taxon>
        <taxon>Metabacillus</taxon>
    </lineage>
</organism>
<name>A0A6I2MBD8_9BACI</name>
<dbReference type="EMBL" id="WKKF01000002">
    <property type="protein sequence ID" value="MRX54664.1"/>
    <property type="molecule type" value="Genomic_DNA"/>
</dbReference>
<keyword evidence="5" id="KW-0255">Endonuclease</keyword>
<dbReference type="GO" id="GO:0003677">
    <property type="term" value="F:DNA binding"/>
    <property type="evidence" value="ECO:0007669"/>
    <property type="project" value="UniProtKB-KW"/>
</dbReference>
<keyword evidence="13" id="KW-1185">Reference proteome</keyword>
<dbReference type="AlphaFoldDB" id="A0A6I2MBD8"/>
<keyword evidence="11" id="KW-0234">DNA repair</keyword>
<keyword evidence="6" id="KW-0227">DNA damage</keyword>
<dbReference type="PANTHER" id="PTHR30194:SF3">
    <property type="entry name" value="CROSSOVER JUNCTION ENDODEOXYRIBONUCLEASE RUVC"/>
    <property type="match status" value="1"/>
</dbReference>
<keyword evidence="7" id="KW-0378">Hydrolase</keyword>
<gene>
    <name evidence="12" type="ORF">GJU41_11840</name>
</gene>
<dbReference type="SUPFAM" id="SSF53098">
    <property type="entry name" value="Ribonuclease H-like"/>
    <property type="match status" value="1"/>
</dbReference>
<keyword evidence="9" id="KW-0238">DNA-binding</keyword>
<evidence type="ECO:0000256" key="1">
    <source>
        <dbReference type="ARBA" id="ARBA00009518"/>
    </source>
</evidence>
<dbReference type="PANTHER" id="PTHR30194">
    <property type="entry name" value="CROSSOVER JUNCTION ENDODEOXYRIBONUCLEASE RUVC"/>
    <property type="match status" value="1"/>
</dbReference>
<evidence type="ECO:0000256" key="9">
    <source>
        <dbReference type="ARBA" id="ARBA00023125"/>
    </source>
</evidence>
<evidence type="ECO:0000256" key="3">
    <source>
        <dbReference type="ARBA" id="ARBA00022722"/>
    </source>
</evidence>
<dbReference type="GO" id="GO:0016787">
    <property type="term" value="F:hydrolase activity"/>
    <property type="evidence" value="ECO:0007669"/>
    <property type="project" value="UniProtKB-KW"/>
</dbReference>
<evidence type="ECO:0000256" key="7">
    <source>
        <dbReference type="ARBA" id="ARBA00022801"/>
    </source>
</evidence>
<evidence type="ECO:0000313" key="13">
    <source>
        <dbReference type="Proteomes" id="UP000441585"/>
    </source>
</evidence>
<proteinExistence type="inferred from homology"/>
<evidence type="ECO:0000256" key="8">
    <source>
        <dbReference type="ARBA" id="ARBA00022842"/>
    </source>
</evidence>
<accession>A0A6I2MBD8</accession>
<reference evidence="12 13" key="1">
    <citation type="submission" date="2019-11" db="EMBL/GenBank/DDBJ databases">
        <title>Bacillus idriensis genome.</title>
        <authorList>
            <person name="Konopka E.N."/>
            <person name="Newman J.D."/>
        </authorList>
    </citation>
    <scope>NUCLEOTIDE SEQUENCE [LARGE SCALE GENOMIC DNA]</scope>
    <source>
        <strain evidence="12 13">DSM 19097</strain>
    </source>
</reference>
<dbReference type="Pfam" id="PF02075">
    <property type="entry name" value="RuvC"/>
    <property type="match status" value="1"/>
</dbReference>
<dbReference type="InterPro" id="IPR036397">
    <property type="entry name" value="RNaseH_sf"/>
</dbReference>
<dbReference type="InterPro" id="IPR012337">
    <property type="entry name" value="RNaseH-like_sf"/>
</dbReference>
<keyword evidence="3" id="KW-0540">Nuclease</keyword>
<dbReference type="GO" id="GO:0006281">
    <property type="term" value="P:DNA repair"/>
    <property type="evidence" value="ECO:0007669"/>
    <property type="project" value="UniProtKB-KW"/>
</dbReference>
<protein>
    <submittedName>
        <fullName evidence="12">Uncharacterized protein</fullName>
    </submittedName>
</protein>
<dbReference type="RefSeq" id="WP_154318681.1">
    <property type="nucleotide sequence ID" value="NZ_CAJGAA010000002.1"/>
</dbReference>
<comment type="similarity">
    <text evidence="1">Belongs to the RuvC family.</text>
</comment>
<dbReference type="InterPro" id="IPR002176">
    <property type="entry name" value="X-over_junc_endoDNase_RuvC"/>
</dbReference>
<keyword evidence="10" id="KW-0233">DNA recombination</keyword>
<dbReference type="GO" id="GO:0006310">
    <property type="term" value="P:DNA recombination"/>
    <property type="evidence" value="ECO:0007669"/>
    <property type="project" value="UniProtKB-KW"/>
</dbReference>
<dbReference type="GO" id="GO:0004520">
    <property type="term" value="F:DNA endonuclease activity"/>
    <property type="evidence" value="ECO:0007669"/>
    <property type="project" value="InterPro"/>
</dbReference>
<dbReference type="Proteomes" id="UP000441585">
    <property type="component" value="Unassembled WGS sequence"/>
</dbReference>
<sequence>MMRILAIDISTNPGFAVLDVKTRKGVNKASLVRVASVKTNTNNPDAQRYSYIEALATMIAHEYAPFDKVIREHFTKGRNKRSTQTVFGAWAAIDIALMKYGYKVDEEITPSSVKKIVTGDGTADKDKVEEYVREWLTLPEEFTFKSDDESDAIAVGLAYLINEGVIAK</sequence>
<evidence type="ECO:0000256" key="10">
    <source>
        <dbReference type="ARBA" id="ARBA00023172"/>
    </source>
</evidence>
<evidence type="ECO:0000256" key="11">
    <source>
        <dbReference type="ARBA" id="ARBA00023204"/>
    </source>
</evidence>
<keyword evidence="8" id="KW-0460">Magnesium</keyword>
<evidence type="ECO:0000313" key="12">
    <source>
        <dbReference type="EMBL" id="MRX54664.1"/>
    </source>
</evidence>
<evidence type="ECO:0000256" key="4">
    <source>
        <dbReference type="ARBA" id="ARBA00022723"/>
    </source>
</evidence>
<dbReference type="GO" id="GO:0046872">
    <property type="term" value="F:metal ion binding"/>
    <property type="evidence" value="ECO:0007669"/>
    <property type="project" value="UniProtKB-KW"/>
</dbReference>
<keyword evidence="2" id="KW-0963">Cytoplasm</keyword>
<evidence type="ECO:0000256" key="5">
    <source>
        <dbReference type="ARBA" id="ARBA00022759"/>
    </source>
</evidence>
<evidence type="ECO:0000256" key="2">
    <source>
        <dbReference type="ARBA" id="ARBA00022490"/>
    </source>
</evidence>
<keyword evidence="4" id="KW-0479">Metal-binding</keyword>
<evidence type="ECO:0000256" key="6">
    <source>
        <dbReference type="ARBA" id="ARBA00022763"/>
    </source>
</evidence>